<organism evidence="2 3">
    <name type="scientific">Chiloscyllium punctatum</name>
    <name type="common">Brownbanded bambooshark</name>
    <name type="synonym">Hemiscyllium punctatum</name>
    <dbReference type="NCBI Taxonomy" id="137246"/>
    <lineage>
        <taxon>Eukaryota</taxon>
        <taxon>Metazoa</taxon>
        <taxon>Chordata</taxon>
        <taxon>Craniata</taxon>
        <taxon>Vertebrata</taxon>
        <taxon>Chondrichthyes</taxon>
        <taxon>Elasmobranchii</taxon>
        <taxon>Galeomorphii</taxon>
        <taxon>Galeoidea</taxon>
        <taxon>Orectolobiformes</taxon>
        <taxon>Hemiscylliidae</taxon>
        <taxon>Chiloscyllium</taxon>
    </lineage>
</organism>
<feature type="compositionally biased region" description="Basic and acidic residues" evidence="1">
    <location>
        <begin position="139"/>
        <end position="157"/>
    </location>
</feature>
<evidence type="ECO:0000313" key="2">
    <source>
        <dbReference type="EMBL" id="GCC48105.1"/>
    </source>
</evidence>
<keyword evidence="3" id="KW-1185">Reference proteome</keyword>
<proteinExistence type="predicted"/>
<evidence type="ECO:0000313" key="3">
    <source>
        <dbReference type="Proteomes" id="UP000287033"/>
    </source>
</evidence>
<dbReference type="Proteomes" id="UP000287033">
    <property type="component" value="Unassembled WGS sequence"/>
</dbReference>
<gene>
    <name evidence="2" type="ORF">chiPu_0032327</name>
</gene>
<feature type="region of interest" description="Disordered" evidence="1">
    <location>
        <begin position="1"/>
        <end position="86"/>
    </location>
</feature>
<comment type="caution">
    <text evidence="2">The sequence shown here is derived from an EMBL/GenBank/DDBJ whole genome shotgun (WGS) entry which is preliminary data.</text>
</comment>
<feature type="compositionally biased region" description="Acidic residues" evidence="1">
    <location>
        <begin position="34"/>
        <end position="48"/>
    </location>
</feature>
<feature type="non-terminal residue" evidence="2">
    <location>
        <position position="196"/>
    </location>
</feature>
<sequence>DQPVDDGGNADQRQDAGGDQALVEGSHDRLAGAELDEEGADDRGDDADAADRERQRHHVHQDRRLGEEDRREHHGGDRGHRIGLEQVRRHAGAVADIIADVVGDGGRVARIVFGDAGLDLADEVAADISTLGEDAAAETGKDRDQRGAEAERHHGVDHGAAAGFEPKELDQHHEVDRDAEQRETSDQQAGDRARLE</sequence>
<feature type="non-terminal residue" evidence="2">
    <location>
        <position position="1"/>
    </location>
</feature>
<protein>
    <submittedName>
        <fullName evidence="2">Uncharacterized protein</fullName>
    </submittedName>
</protein>
<evidence type="ECO:0000256" key="1">
    <source>
        <dbReference type="SAM" id="MobiDB-lite"/>
    </source>
</evidence>
<dbReference type="EMBL" id="BEZZ01234002">
    <property type="protein sequence ID" value="GCC48105.1"/>
    <property type="molecule type" value="Genomic_DNA"/>
</dbReference>
<reference evidence="2 3" key="1">
    <citation type="journal article" date="2018" name="Nat. Ecol. Evol.">
        <title>Shark genomes provide insights into elasmobranch evolution and the origin of vertebrates.</title>
        <authorList>
            <person name="Hara Y"/>
            <person name="Yamaguchi K"/>
            <person name="Onimaru K"/>
            <person name="Kadota M"/>
            <person name="Koyanagi M"/>
            <person name="Keeley SD"/>
            <person name="Tatsumi K"/>
            <person name="Tanaka K"/>
            <person name="Motone F"/>
            <person name="Kageyama Y"/>
            <person name="Nozu R"/>
            <person name="Adachi N"/>
            <person name="Nishimura O"/>
            <person name="Nakagawa R"/>
            <person name="Tanegashima C"/>
            <person name="Kiyatake I"/>
            <person name="Matsumoto R"/>
            <person name="Murakumo K"/>
            <person name="Nishida K"/>
            <person name="Terakita A"/>
            <person name="Kuratani S"/>
            <person name="Sato K"/>
            <person name="Hyodo S Kuraku.S."/>
        </authorList>
    </citation>
    <scope>NUCLEOTIDE SEQUENCE [LARGE SCALE GENOMIC DNA]</scope>
</reference>
<name>A0A401TZP5_CHIPU</name>
<accession>A0A401TZP5</accession>
<dbReference type="AlphaFoldDB" id="A0A401TZP5"/>
<feature type="compositionally biased region" description="Basic and acidic residues" evidence="1">
    <location>
        <begin position="165"/>
        <end position="196"/>
    </location>
</feature>
<feature type="compositionally biased region" description="Basic and acidic residues" evidence="1">
    <location>
        <begin position="62"/>
        <end position="86"/>
    </location>
</feature>
<feature type="region of interest" description="Disordered" evidence="1">
    <location>
        <begin position="132"/>
        <end position="196"/>
    </location>
</feature>